<dbReference type="AlphaFoldDB" id="W1NDG7"/>
<dbReference type="HOGENOM" id="CLU_074896_1_0_1"/>
<accession>W1NDG7</accession>
<dbReference type="InterPro" id="IPR019398">
    <property type="entry name" value="Pre-rRNA_process_TSR2"/>
</dbReference>
<feature type="region of interest" description="Disordered" evidence="3">
    <location>
        <begin position="137"/>
        <end position="213"/>
    </location>
</feature>
<evidence type="ECO:0000256" key="2">
    <source>
        <dbReference type="ARBA" id="ARBA00022552"/>
    </source>
</evidence>
<organism evidence="4 5">
    <name type="scientific">Amborella trichopoda</name>
    <dbReference type="NCBI Taxonomy" id="13333"/>
    <lineage>
        <taxon>Eukaryota</taxon>
        <taxon>Viridiplantae</taxon>
        <taxon>Streptophyta</taxon>
        <taxon>Embryophyta</taxon>
        <taxon>Tracheophyta</taxon>
        <taxon>Spermatophyta</taxon>
        <taxon>Magnoliopsida</taxon>
        <taxon>Amborellales</taxon>
        <taxon>Amborellaceae</taxon>
        <taxon>Amborella</taxon>
    </lineage>
</organism>
<evidence type="ECO:0000256" key="3">
    <source>
        <dbReference type="SAM" id="MobiDB-lite"/>
    </source>
</evidence>
<dbReference type="EMBL" id="KI397628">
    <property type="protein sequence ID" value="ERM93497.1"/>
    <property type="molecule type" value="Genomic_DNA"/>
</dbReference>
<evidence type="ECO:0008006" key="6">
    <source>
        <dbReference type="Google" id="ProtNLM"/>
    </source>
</evidence>
<keyword evidence="2" id="KW-0698">rRNA processing</keyword>
<name>W1NDG7_AMBTC</name>
<dbReference type="OrthoDB" id="263560at2759"/>
<dbReference type="Pfam" id="PF10273">
    <property type="entry name" value="WGG"/>
    <property type="match status" value="1"/>
</dbReference>
<evidence type="ECO:0000313" key="4">
    <source>
        <dbReference type="EMBL" id="ERM93497.1"/>
    </source>
</evidence>
<feature type="compositionally biased region" description="Acidic residues" evidence="3">
    <location>
        <begin position="149"/>
        <end position="171"/>
    </location>
</feature>
<gene>
    <name evidence="4" type="ORF">AMTR_s00004p00031260</name>
</gene>
<dbReference type="Proteomes" id="UP000017836">
    <property type="component" value="Unassembled WGS sequence"/>
</dbReference>
<proteinExistence type="inferred from homology"/>
<dbReference type="PANTHER" id="PTHR21250">
    <property type="entry name" value="PRE-RRNA-PROCESSING PROTEIN TSR2 HOMOLOG"/>
    <property type="match status" value="1"/>
</dbReference>
<feature type="compositionally biased region" description="Low complexity" evidence="3">
    <location>
        <begin position="176"/>
        <end position="192"/>
    </location>
</feature>
<evidence type="ECO:0000256" key="1">
    <source>
        <dbReference type="ARBA" id="ARBA00006524"/>
    </source>
</evidence>
<dbReference type="Gramene" id="ERM93497">
    <property type="protein sequence ID" value="ERM93497"/>
    <property type="gene ID" value="AMTR_s00004p00031260"/>
</dbReference>
<reference evidence="5" key="1">
    <citation type="journal article" date="2013" name="Science">
        <title>The Amborella genome and the evolution of flowering plants.</title>
        <authorList>
            <consortium name="Amborella Genome Project"/>
        </authorList>
    </citation>
    <scope>NUCLEOTIDE SEQUENCE [LARGE SCALE GENOMIC DNA]</scope>
</reference>
<dbReference type="GO" id="GO:0005634">
    <property type="term" value="C:nucleus"/>
    <property type="evidence" value="ECO:0000318"/>
    <property type="project" value="GO_Central"/>
</dbReference>
<comment type="similarity">
    <text evidence="1">Belongs to the TSR2 family.</text>
</comment>
<dbReference type="GO" id="GO:0000462">
    <property type="term" value="P:maturation of SSU-rRNA from tricistronic rRNA transcript (SSU-rRNA, 5.8S rRNA, LSU-rRNA)"/>
    <property type="evidence" value="ECO:0000318"/>
    <property type="project" value="GO_Central"/>
</dbReference>
<protein>
    <recommendedName>
        <fullName evidence="6">Pre-rRNA-processing protein TSR2 homolog</fullName>
    </recommendedName>
</protein>
<sequence length="213" mass="23711">MYRVQAPMDPDNGVRGTPQSLSTEILSLFTEGISLILSRWTALQMAVENEWGGRTSRQKFQQLSTDIVSWFSQSNAPLYIDDLEMMLDETMVLSFSSEIEDGSIEEVAEQLMILHEECLKGNFETLYQLRASSPATQAVSQSRKVSSEEGSDYSTDDEQEPASDMALDIEPEQMAVNPVNSKSSSKVVQLSSEEIAEGWAPVTSRRNRGKRSA</sequence>
<dbReference type="STRING" id="13333.W1NDG7"/>
<dbReference type="eggNOG" id="KOG4032">
    <property type="taxonomic scope" value="Eukaryota"/>
</dbReference>
<keyword evidence="5" id="KW-1185">Reference proteome</keyword>
<evidence type="ECO:0000313" key="5">
    <source>
        <dbReference type="Proteomes" id="UP000017836"/>
    </source>
</evidence>
<dbReference type="OMA" id="QSNWGGP"/>